<dbReference type="InterPro" id="IPR007730">
    <property type="entry name" value="SPOR-like_dom"/>
</dbReference>
<accession>A0ABW3YTH8</accession>
<feature type="domain" description="SPOR" evidence="2">
    <location>
        <begin position="1050"/>
        <end position="1133"/>
    </location>
</feature>
<dbReference type="SUPFAM" id="SSF110997">
    <property type="entry name" value="Sporulation related repeat"/>
    <property type="match status" value="1"/>
</dbReference>
<dbReference type="Gene3D" id="3.30.70.1070">
    <property type="entry name" value="Sporulation related repeat"/>
    <property type="match status" value="1"/>
</dbReference>
<dbReference type="Pfam" id="PF05036">
    <property type="entry name" value="SPOR"/>
    <property type="match status" value="1"/>
</dbReference>
<dbReference type="PROSITE" id="PS51724">
    <property type="entry name" value="SPOR"/>
    <property type="match status" value="1"/>
</dbReference>
<evidence type="ECO:0000313" key="3">
    <source>
        <dbReference type="EMBL" id="MFD1326960.1"/>
    </source>
</evidence>
<evidence type="ECO:0000256" key="1">
    <source>
        <dbReference type="SAM" id="MobiDB-lite"/>
    </source>
</evidence>
<comment type="caution">
    <text evidence="3">The sequence shown here is derived from an EMBL/GenBank/DDBJ whole genome shotgun (WGS) entry which is preliminary data.</text>
</comment>
<feature type="region of interest" description="Disordered" evidence="1">
    <location>
        <begin position="888"/>
        <end position="925"/>
    </location>
</feature>
<gene>
    <name evidence="3" type="ORF">ACFQ33_03505</name>
</gene>
<feature type="region of interest" description="Disordered" evidence="1">
    <location>
        <begin position="229"/>
        <end position="248"/>
    </location>
</feature>
<keyword evidence="4" id="KW-1185">Reference proteome</keyword>
<protein>
    <submittedName>
        <fullName evidence="3">SPOR domain-containing protein</fullName>
    </submittedName>
</protein>
<feature type="region of interest" description="Disordered" evidence="1">
    <location>
        <begin position="106"/>
        <end position="153"/>
    </location>
</feature>
<dbReference type="EMBL" id="JBHTNF010000001">
    <property type="protein sequence ID" value="MFD1326960.1"/>
    <property type="molecule type" value="Genomic_DNA"/>
</dbReference>
<sequence>MADNNLARSGAADIGLLSDDDPLAELARIVGYEPRNVPTTARPVPPEPLVEPVFDLESELLREFARYDAPPLDPVADVDRGAATGMPGDGVLSVADLSDAAVSRSDVHSEATRLPIADRSEPLPAAGSLPSDEGLRPIVADNPGSASAAPAQVPELSASDVEWWPVATPVAATPVPAAPLSVVAPDASPAVEPVFLGLQPAEYPEAAAEPAPLDLDRELELSLGDVLGETPDVSHVRPQTHSAETPRLSDAAPSYDAAAAGLVAGSGGANASAVSGSTIDSHFTVDVPDRVVADLPPLAYSEPLPVVSEGSDGAHFEAAELPVEVGSVDFVPAWMPEQQVDAPLAIAEDVLASSAADTAAETIETFEPASSYEVAPAARAATGYEFDELLAEVERFPVPENLAPVATPLQTPRPRAGSLDGFSSIKFGRATPVALDRQQASAAAQPMPAPVSPVQVVAPAEPTAAPAVGPMPDIAAPRPVGPRPAEPVNDYDAAVAADAVEDAFANFEIDFSDVEFDLDPSDLVLGDEAKPAAAQLTLQPAPGSASISQAKTVGVAAVPAPPVSPQAQQARFEPALPVEAAETRAPEPLEFDGALPFDPSLIAETDTSVAPVAELDVPQLPAIEKEKPPVHPPEFDFDIDAEMAQLFANPAAGEPARGAERAGTAAPAATAAKVGSVETDEFDKALEEDLRRSLSQSERHAIPLDAQQVDGEYLGDGYDEPVRRGKGMLVAAAAALVVLGGAGVYAFMASSGVVGTGSGEPRVILADKEPVKIVPEEKGGKTVPNQDKAVYDRVAGASEARPQQEQLVTSTEEPVDVVQRTLAPESLPFDGPEDEMPADDATAADDRLLPGVDDVAADAGHQEDRSPIVSPRKVRTMIVKPDGTLVAREEPVTEPESALASPDNAALPAASNSTGETASAAGASAVPSATAEAGLRAERAGEVAAAADENASALQQAANVSVADSAPVGVVGTTTPGAVADAPAVAGGVQTTGTVANGAPVPVTRPADQPVNVVGTVTERGRVSEASPTETASLASDAAAQTGGEQPAAVDNPGGYVIQIASLPSAEEAQKSYQSLSAKFSGVIGGRGVDIKRADIPNKGTYFRVRIPAGSREEANALCAKYKSAGGSCLVTR</sequence>
<organism evidence="3 4">
    <name type="scientific">Mycoplana ramosa</name>
    <name type="common">Mycoplana bullata</name>
    <dbReference type="NCBI Taxonomy" id="40837"/>
    <lineage>
        <taxon>Bacteria</taxon>
        <taxon>Pseudomonadati</taxon>
        <taxon>Pseudomonadota</taxon>
        <taxon>Alphaproteobacteria</taxon>
        <taxon>Hyphomicrobiales</taxon>
        <taxon>Rhizobiaceae</taxon>
        <taxon>Mycoplana</taxon>
    </lineage>
</organism>
<feature type="compositionally biased region" description="Low complexity" evidence="1">
    <location>
        <begin position="909"/>
        <end position="925"/>
    </location>
</feature>
<name>A0ABW3YTH8_MYCRA</name>
<proteinExistence type="predicted"/>
<dbReference type="Proteomes" id="UP001597173">
    <property type="component" value="Unassembled WGS sequence"/>
</dbReference>
<dbReference type="InterPro" id="IPR036680">
    <property type="entry name" value="SPOR-like_sf"/>
</dbReference>
<reference evidence="4" key="1">
    <citation type="journal article" date="2019" name="Int. J. Syst. Evol. Microbiol.">
        <title>The Global Catalogue of Microorganisms (GCM) 10K type strain sequencing project: providing services to taxonomists for standard genome sequencing and annotation.</title>
        <authorList>
            <consortium name="The Broad Institute Genomics Platform"/>
            <consortium name="The Broad Institute Genome Sequencing Center for Infectious Disease"/>
            <person name="Wu L."/>
            <person name="Ma J."/>
        </authorList>
    </citation>
    <scope>NUCLEOTIDE SEQUENCE [LARGE SCALE GENOMIC DNA]</scope>
    <source>
        <strain evidence="4">CCUG 55609</strain>
    </source>
</reference>
<evidence type="ECO:0000259" key="2">
    <source>
        <dbReference type="PROSITE" id="PS51724"/>
    </source>
</evidence>
<dbReference type="RefSeq" id="WP_374837319.1">
    <property type="nucleotide sequence ID" value="NZ_JBHEEW010000004.1"/>
</dbReference>
<feature type="compositionally biased region" description="Basic and acidic residues" evidence="1">
    <location>
        <begin position="106"/>
        <end position="121"/>
    </location>
</feature>
<evidence type="ECO:0000313" key="4">
    <source>
        <dbReference type="Proteomes" id="UP001597173"/>
    </source>
</evidence>